<sequence length="115" mass="13172">MLSVDTDTVTIGVKDYKDNNKKKQVTLKTSEFIRRFLMHVLPAGFVKIRYYGLLANRNRKTKLTICRRLTRNPVYKPQFEGLSNTEILSLLLGKDVTLCPGCKKAHLEPDEKDSS</sequence>
<dbReference type="AlphaFoldDB" id="A0A7C8GVV9"/>
<evidence type="ECO:0000313" key="3">
    <source>
        <dbReference type="Proteomes" id="UP000480246"/>
    </source>
</evidence>
<name>A0A7C8GVV9_9BACI</name>
<feature type="domain" description="Transposase IS801/IS1294" evidence="1">
    <location>
        <begin position="2"/>
        <end position="59"/>
    </location>
</feature>
<dbReference type="InterPro" id="IPR007069">
    <property type="entry name" value="Transposase_32"/>
</dbReference>
<dbReference type="PANTHER" id="PTHR37023:SF1">
    <property type="entry name" value="ISSOD25 TRANSPOSASE TNPA_ISSOD25"/>
    <property type="match status" value="1"/>
</dbReference>
<accession>A0A7C8GVV9</accession>
<dbReference type="GO" id="GO:0003677">
    <property type="term" value="F:DNA binding"/>
    <property type="evidence" value="ECO:0007669"/>
    <property type="project" value="InterPro"/>
</dbReference>
<dbReference type="PANTHER" id="PTHR37023">
    <property type="entry name" value="TRANSPOSASE"/>
    <property type="match status" value="1"/>
</dbReference>
<keyword evidence="3" id="KW-1185">Reference proteome</keyword>
<comment type="caution">
    <text evidence="2">The sequence shown here is derived from an EMBL/GenBank/DDBJ whole genome shotgun (WGS) entry which is preliminary data.</text>
</comment>
<dbReference type="OrthoDB" id="9791273at2"/>
<dbReference type="Proteomes" id="UP000480246">
    <property type="component" value="Unassembled WGS sequence"/>
</dbReference>
<dbReference type="Pfam" id="PF04986">
    <property type="entry name" value="Y2_Tnp"/>
    <property type="match status" value="1"/>
</dbReference>
<evidence type="ECO:0000313" key="2">
    <source>
        <dbReference type="EMBL" id="KAB8139495.1"/>
    </source>
</evidence>
<dbReference type="GO" id="GO:0004803">
    <property type="term" value="F:transposase activity"/>
    <property type="evidence" value="ECO:0007669"/>
    <property type="project" value="InterPro"/>
</dbReference>
<protein>
    <recommendedName>
        <fullName evidence="1">Transposase IS801/IS1294 domain-containing protein</fullName>
    </recommendedName>
</protein>
<dbReference type="EMBL" id="WEID01000001">
    <property type="protein sequence ID" value="KAB8139495.1"/>
    <property type="molecule type" value="Genomic_DNA"/>
</dbReference>
<gene>
    <name evidence="2" type="ORF">F9U64_00130</name>
</gene>
<evidence type="ECO:0000259" key="1">
    <source>
        <dbReference type="Pfam" id="PF04986"/>
    </source>
</evidence>
<organism evidence="2 3">
    <name type="scientific">Gracilibacillus oryzae</name>
    <dbReference type="NCBI Taxonomy" id="1672701"/>
    <lineage>
        <taxon>Bacteria</taxon>
        <taxon>Bacillati</taxon>
        <taxon>Bacillota</taxon>
        <taxon>Bacilli</taxon>
        <taxon>Bacillales</taxon>
        <taxon>Bacillaceae</taxon>
        <taxon>Gracilibacillus</taxon>
    </lineage>
</organism>
<reference evidence="2 3" key="1">
    <citation type="submission" date="2019-10" db="EMBL/GenBank/DDBJ databases">
        <title>Gracilibacillus sp. nov. isolated from rice seeds.</title>
        <authorList>
            <person name="He S."/>
        </authorList>
    </citation>
    <scope>NUCLEOTIDE SEQUENCE [LARGE SCALE GENOMIC DNA]</scope>
    <source>
        <strain evidence="2 3">TD8</strain>
    </source>
</reference>
<dbReference type="GO" id="GO:0006313">
    <property type="term" value="P:DNA transposition"/>
    <property type="evidence" value="ECO:0007669"/>
    <property type="project" value="InterPro"/>
</dbReference>
<proteinExistence type="predicted"/>